<keyword evidence="5" id="KW-0539">Nucleus</keyword>
<evidence type="ECO:0000256" key="6">
    <source>
        <dbReference type="ARBA" id="ARBA00024199"/>
    </source>
</evidence>
<evidence type="ECO:0000256" key="4">
    <source>
        <dbReference type="ARBA" id="ARBA00022864"/>
    </source>
</evidence>
<evidence type="ECO:0000256" key="3">
    <source>
        <dbReference type="ARBA" id="ARBA00022712"/>
    </source>
</evidence>
<name>A0AAQ3RYU6_VIGMU</name>
<evidence type="ECO:0000313" key="9">
    <source>
        <dbReference type="Proteomes" id="UP001374535"/>
    </source>
</evidence>
<evidence type="ECO:0000313" key="8">
    <source>
        <dbReference type="EMBL" id="WVZ09364.1"/>
    </source>
</evidence>
<evidence type="ECO:0000256" key="1">
    <source>
        <dbReference type="ARBA" id="ARBA00004496"/>
    </source>
</evidence>
<sequence>MQREGKAGVANRCVVAMQGSTLSIMTEMNRLVSAEEGKTWSMWFLVTATRIDHLNPTMQSSMPTQKSSVAVPPIMHLNPSFVFNELLPVWCWVSQRINGSLDALPGGDMEPFDGEECHSSESGWTMYIGSPMDDGGHSDDADNDHQLIQTDPQNADDDDDDDDDDSMASDASSGPSHLGINHGFPDFQRDAQEECDADKCCLEKKANKTQLKQMEGKKVENKGMLFVATKDKSPVQGCAKVKRNFVGKRK</sequence>
<dbReference type="GO" id="GO:0009736">
    <property type="term" value="P:cytokinin-activated signaling pathway"/>
    <property type="evidence" value="ECO:0007669"/>
    <property type="project" value="UniProtKB-KW"/>
</dbReference>
<feature type="region of interest" description="Disordered" evidence="7">
    <location>
        <begin position="115"/>
        <end position="185"/>
    </location>
</feature>
<evidence type="ECO:0000256" key="5">
    <source>
        <dbReference type="ARBA" id="ARBA00023242"/>
    </source>
</evidence>
<dbReference type="EMBL" id="CP144696">
    <property type="protein sequence ID" value="WVZ09364.1"/>
    <property type="molecule type" value="Genomic_DNA"/>
</dbReference>
<accession>A0AAQ3RYU6</accession>
<dbReference type="Proteomes" id="UP001374535">
    <property type="component" value="Chromosome 5"/>
</dbReference>
<gene>
    <name evidence="8" type="ORF">V8G54_013894</name>
</gene>
<comment type="similarity">
    <text evidence="6">Belongs to the SOFL plant protein family.</text>
</comment>
<feature type="compositionally biased region" description="Acidic residues" evidence="7">
    <location>
        <begin position="154"/>
        <end position="167"/>
    </location>
</feature>
<dbReference type="GO" id="GO:0005737">
    <property type="term" value="C:cytoplasm"/>
    <property type="evidence" value="ECO:0007669"/>
    <property type="project" value="UniProtKB-SubCell"/>
</dbReference>
<keyword evidence="2" id="KW-0963">Cytoplasm</keyword>
<dbReference type="GO" id="GO:0009691">
    <property type="term" value="P:cytokinin biosynthetic process"/>
    <property type="evidence" value="ECO:0007669"/>
    <property type="project" value="UniProtKB-KW"/>
</dbReference>
<keyword evidence="4" id="KW-0932">Cytokinin signaling pathway</keyword>
<evidence type="ECO:0000256" key="7">
    <source>
        <dbReference type="SAM" id="MobiDB-lite"/>
    </source>
</evidence>
<feature type="compositionally biased region" description="Basic and acidic residues" evidence="7">
    <location>
        <begin position="134"/>
        <end position="145"/>
    </location>
</feature>
<dbReference type="InterPro" id="IPR044670">
    <property type="entry name" value="SOFL"/>
</dbReference>
<proteinExistence type="inferred from homology"/>
<comment type="subcellular location">
    <subcellularLocation>
        <location evidence="1">Cytoplasm</location>
    </subcellularLocation>
</comment>
<organism evidence="8 9">
    <name type="scientific">Vigna mungo</name>
    <name type="common">Black gram</name>
    <name type="synonym">Phaseolus mungo</name>
    <dbReference type="NCBI Taxonomy" id="3915"/>
    <lineage>
        <taxon>Eukaryota</taxon>
        <taxon>Viridiplantae</taxon>
        <taxon>Streptophyta</taxon>
        <taxon>Embryophyta</taxon>
        <taxon>Tracheophyta</taxon>
        <taxon>Spermatophyta</taxon>
        <taxon>Magnoliopsida</taxon>
        <taxon>eudicotyledons</taxon>
        <taxon>Gunneridae</taxon>
        <taxon>Pentapetalae</taxon>
        <taxon>rosids</taxon>
        <taxon>fabids</taxon>
        <taxon>Fabales</taxon>
        <taxon>Fabaceae</taxon>
        <taxon>Papilionoideae</taxon>
        <taxon>50 kb inversion clade</taxon>
        <taxon>NPAAA clade</taxon>
        <taxon>indigoferoid/millettioid clade</taxon>
        <taxon>Phaseoleae</taxon>
        <taxon>Vigna</taxon>
    </lineage>
</organism>
<dbReference type="PANTHER" id="PTHR33347">
    <property type="entry name" value="OSJNBA0091C07.3 PROTEIN"/>
    <property type="match status" value="1"/>
</dbReference>
<reference evidence="8 9" key="1">
    <citation type="journal article" date="2023" name="Life. Sci Alliance">
        <title>Evolutionary insights into 3D genome organization and epigenetic landscape of Vigna mungo.</title>
        <authorList>
            <person name="Junaid A."/>
            <person name="Singh B."/>
            <person name="Bhatia S."/>
        </authorList>
    </citation>
    <scope>NUCLEOTIDE SEQUENCE [LARGE SCALE GENOMIC DNA]</scope>
    <source>
        <strain evidence="8">Urdbean</strain>
    </source>
</reference>
<evidence type="ECO:0000256" key="2">
    <source>
        <dbReference type="ARBA" id="ARBA00022490"/>
    </source>
</evidence>
<keyword evidence="9" id="KW-1185">Reference proteome</keyword>
<dbReference type="AlphaFoldDB" id="A0AAQ3RYU6"/>
<dbReference type="PANTHER" id="PTHR33347:SF62">
    <property type="match status" value="1"/>
</dbReference>
<protein>
    <submittedName>
        <fullName evidence="8">Uncharacterized protein</fullName>
    </submittedName>
</protein>
<keyword evidence="3" id="KW-0203">Cytokinin biosynthesis</keyword>